<organism evidence="2 3">
    <name type="scientific">Shouchella lehensis G1</name>
    <dbReference type="NCBI Taxonomy" id="1246626"/>
    <lineage>
        <taxon>Bacteria</taxon>
        <taxon>Bacillati</taxon>
        <taxon>Bacillota</taxon>
        <taxon>Bacilli</taxon>
        <taxon>Bacillales</taxon>
        <taxon>Bacillaceae</taxon>
        <taxon>Shouchella</taxon>
    </lineage>
</organism>
<dbReference type="PATRIC" id="fig|1246626.3.peg.2393"/>
<protein>
    <recommendedName>
        <fullName evidence="4">Small peptidoglycan-associated lipoprotein</fullName>
    </recommendedName>
</protein>
<feature type="transmembrane region" description="Helical" evidence="1">
    <location>
        <begin position="6"/>
        <end position="27"/>
    </location>
</feature>
<dbReference type="EMBL" id="CP003923">
    <property type="protein sequence ID" value="AIC94971.1"/>
    <property type="molecule type" value="Genomic_DNA"/>
</dbReference>
<dbReference type="HOGENOM" id="CLU_1955229_0_0_9"/>
<keyword evidence="1" id="KW-0812">Transmembrane</keyword>
<dbReference type="Proteomes" id="UP000027142">
    <property type="component" value="Chromosome"/>
</dbReference>
<evidence type="ECO:0008006" key="4">
    <source>
        <dbReference type="Google" id="ProtNLM"/>
    </source>
</evidence>
<evidence type="ECO:0000313" key="3">
    <source>
        <dbReference type="Proteomes" id="UP000027142"/>
    </source>
</evidence>
<dbReference type="AlphaFoldDB" id="A0A060LUP9"/>
<reference evidence="2 3" key="1">
    <citation type="journal article" date="2014" name="Gene">
        <title>A comparative genomic analysis of the alkalitolerant soil bacterium Bacillus lehensis G1.</title>
        <authorList>
            <person name="Noor Y.M."/>
            <person name="Samsulrizal N.H."/>
            <person name="Jema'on N.A."/>
            <person name="Low K.O."/>
            <person name="Ramli A.N."/>
            <person name="Alias N.I."/>
            <person name="Damis S.I."/>
            <person name="Fuzi S.F."/>
            <person name="Isa M.N."/>
            <person name="Murad A.M."/>
            <person name="Raih M.F."/>
            <person name="Bakar F.D."/>
            <person name="Najimudin N."/>
            <person name="Mahadi N.M."/>
            <person name="Illias R.M."/>
        </authorList>
    </citation>
    <scope>NUCLEOTIDE SEQUENCE [LARGE SCALE GENOMIC DNA]</scope>
    <source>
        <strain evidence="2 3">G1</strain>
    </source>
</reference>
<dbReference type="KEGG" id="ble:BleG1_2393"/>
<sequence length="128" mass="14862">MKTHHLLFVVLFSAIILVFILTSTSFLTTGKSHSIGHDDITLILFSDTDELSKERTYYRAIQYSQENEAFSFQELIFKESTDMRPISYYNIEHFPSLLIYKGEEELLRISGKQEFEQLVLTITNAVTN</sequence>
<name>A0A060LUP9_9BACI</name>
<evidence type="ECO:0000256" key="1">
    <source>
        <dbReference type="SAM" id="Phobius"/>
    </source>
</evidence>
<proteinExistence type="predicted"/>
<keyword evidence="1" id="KW-1133">Transmembrane helix</keyword>
<accession>A0A060LUP9</accession>
<keyword evidence="3" id="KW-1185">Reference proteome</keyword>
<dbReference type="OrthoDB" id="2878533at2"/>
<gene>
    <name evidence="2" type="ORF">BleG1_2393</name>
</gene>
<keyword evidence="1" id="KW-0472">Membrane</keyword>
<evidence type="ECO:0000313" key="2">
    <source>
        <dbReference type="EMBL" id="AIC94971.1"/>
    </source>
</evidence>
<dbReference type="RefSeq" id="WP_038481088.1">
    <property type="nucleotide sequence ID" value="NZ_CP003923.1"/>
</dbReference>